<dbReference type="GO" id="GO:0016702">
    <property type="term" value="F:oxidoreductase activity, acting on single donors with incorporation of molecular oxygen, incorporation of two atoms of oxygen"/>
    <property type="evidence" value="ECO:0007669"/>
    <property type="project" value="InterPro"/>
</dbReference>
<dbReference type="Gramene" id="Solyc07g022850.1.1">
    <property type="protein sequence ID" value="Solyc07g022850.1.1.1"/>
    <property type="gene ID" value="Solyc07g022850.1"/>
</dbReference>
<protein>
    <recommendedName>
        <fullName evidence="4">Lipoxygenase domain-containing protein</fullName>
    </recommendedName>
</protein>
<dbReference type="EnsemblPlants" id="Solyc07g022850.1.1">
    <property type="protein sequence ID" value="Solyc07g022850.1.1.1"/>
    <property type="gene ID" value="Solyc07g022850.1"/>
</dbReference>
<dbReference type="STRING" id="4081.A0A3Q7H777"/>
<name>A0A3Q7H777_SOLLC</name>
<dbReference type="InterPro" id="IPR000907">
    <property type="entry name" value="LipOase"/>
</dbReference>
<evidence type="ECO:0000256" key="1">
    <source>
        <dbReference type="ARBA" id="ARBA00022723"/>
    </source>
</evidence>
<dbReference type="GO" id="GO:0034440">
    <property type="term" value="P:lipid oxidation"/>
    <property type="evidence" value="ECO:0007669"/>
    <property type="project" value="InterPro"/>
</dbReference>
<dbReference type="InterPro" id="IPR001246">
    <property type="entry name" value="LipOase_plant"/>
</dbReference>
<feature type="domain" description="Lipoxygenase" evidence="4">
    <location>
        <begin position="20"/>
        <end position="100"/>
    </location>
</feature>
<dbReference type="Gene3D" id="4.10.375.10">
    <property type="entry name" value="Lipoxygenase-1, Domain 2"/>
    <property type="match status" value="1"/>
</dbReference>
<evidence type="ECO:0000256" key="2">
    <source>
        <dbReference type="ARBA" id="ARBA00022964"/>
    </source>
</evidence>
<accession>A0A3Q7H777</accession>
<dbReference type="PaxDb" id="4081-Solyc07g022850.1.1"/>
<dbReference type="AlphaFoldDB" id="A0A3Q7H777"/>
<dbReference type="PROSITE" id="PS51393">
    <property type="entry name" value="LIPOXYGENASE_3"/>
    <property type="match status" value="1"/>
</dbReference>
<dbReference type="GO" id="GO:0046872">
    <property type="term" value="F:metal ion binding"/>
    <property type="evidence" value="ECO:0007669"/>
    <property type="project" value="UniProtKB-KW"/>
</dbReference>
<dbReference type="PANTHER" id="PTHR11771">
    <property type="entry name" value="LIPOXYGENASE"/>
    <property type="match status" value="1"/>
</dbReference>
<keyword evidence="6" id="KW-1185">Reference proteome</keyword>
<keyword evidence="1" id="KW-0479">Metal-binding</keyword>
<dbReference type="InterPro" id="IPR013819">
    <property type="entry name" value="LipOase_C"/>
</dbReference>
<reference evidence="5" key="1">
    <citation type="journal article" date="2012" name="Nature">
        <title>The tomato genome sequence provides insights into fleshy fruit evolution.</title>
        <authorList>
            <consortium name="Tomato Genome Consortium"/>
        </authorList>
    </citation>
    <scope>NUCLEOTIDE SEQUENCE [LARGE SCALE GENOMIC DNA]</scope>
    <source>
        <strain evidence="5">cv. Heinz 1706</strain>
    </source>
</reference>
<sequence length="100" mass="11889">MYIHTLMQFMTEHFFYMMQTWLPSETTVKLHRYRKEELLNLRGNGIGKLDEWDKVYDYAYYNDLGEPKKGSTYVGPILGGSTKYPYPYNIVGYEKLKAIK</sequence>
<dbReference type="InterPro" id="IPR036226">
    <property type="entry name" value="LipOase_C_sf"/>
</dbReference>
<dbReference type="Pfam" id="PF00305">
    <property type="entry name" value="Lipoxygenase"/>
    <property type="match status" value="1"/>
</dbReference>
<dbReference type="PRINTS" id="PR00468">
    <property type="entry name" value="PLTLPOXGNASE"/>
</dbReference>
<dbReference type="InParanoid" id="A0A3Q7H777"/>
<organism evidence="5">
    <name type="scientific">Solanum lycopersicum</name>
    <name type="common">Tomato</name>
    <name type="synonym">Lycopersicon esculentum</name>
    <dbReference type="NCBI Taxonomy" id="4081"/>
    <lineage>
        <taxon>Eukaryota</taxon>
        <taxon>Viridiplantae</taxon>
        <taxon>Streptophyta</taxon>
        <taxon>Embryophyta</taxon>
        <taxon>Tracheophyta</taxon>
        <taxon>Spermatophyta</taxon>
        <taxon>Magnoliopsida</taxon>
        <taxon>eudicotyledons</taxon>
        <taxon>Gunneridae</taxon>
        <taxon>Pentapetalae</taxon>
        <taxon>asterids</taxon>
        <taxon>lamiids</taxon>
        <taxon>Solanales</taxon>
        <taxon>Solanaceae</taxon>
        <taxon>Solanoideae</taxon>
        <taxon>Solaneae</taxon>
        <taxon>Solanum</taxon>
        <taxon>Solanum subgen. Lycopersicon</taxon>
    </lineage>
</organism>
<proteinExistence type="predicted"/>
<dbReference type="SUPFAM" id="SSF48484">
    <property type="entry name" value="Lipoxigenase"/>
    <property type="match status" value="1"/>
</dbReference>
<dbReference type="Proteomes" id="UP000004994">
    <property type="component" value="Chromosome 7"/>
</dbReference>
<evidence type="ECO:0000259" key="4">
    <source>
        <dbReference type="PROSITE" id="PS51393"/>
    </source>
</evidence>
<keyword evidence="3" id="KW-0560">Oxidoreductase</keyword>
<evidence type="ECO:0000313" key="5">
    <source>
        <dbReference type="EnsemblPlants" id="Solyc07g022850.1.1.1"/>
    </source>
</evidence>
<evidence type="ECO:0000313" key="6">
    <source>
        <dbReference type="Proteomes" id="UP000004994"/>
    </source>
</evidence>
<reference evidence="5" key="2">
    <citation type="submission" date="2019-01" db="UniProtKB">
        <authorList>
            <consortium name="EnsemblPlants"/>
        </authorList>
    </citation>
    <scope>IDENTIFICATION</scope>
    <source>
        <strain evidence="5">cv. Heinz 1706</strain>
    </source>
</reference>
<evidence type="ECO:0000256" key="3">
    <source>
        <dbReference type="ARBA" id="ARBA00023002"/>
    </source>
</evidence>
<keyword evidence="2" id="KW-0223">Dioxygenase</keyword>